<sequence length="167" mass="18511">MLFEDFQKKNKPSDAEVKAEYNRVVAQMGAGSGGKEYKSRHILVETEDQAKALIVQINKGAKFADVAKKNSKDPGSGANGGDLGWADPAGFVPEFGNSLKSLKKGQMTQTPVKSQFGYHIILLEDSRDLKRPPPPKLEEVKEQVSQKILQDKSEAWRKNIRDKATIK</sequence>
<dbReference type="Gene3D" id="3.10.50.40">
    <property type="match status" value="1"/>
</dbReference>
<comment type="catalytic activity">
    <reaction evidence="2">
        <text>[protein]-peptidylproline (omega=180) = [protein]-peptidylproline (omega=0)</text>
        <dbReference type="Rhea" id="RHEA:16237"/>
        <dbReference type="Rhea" id="RHEA-COMP:10747"/>
        <dbReference type="Rhea" id="RHEA-COMP:10748"/>
        <dbReference type="ChEBI" id="CHEBI:83833"/>
        <dbReference type="ChEBI" id="CHEBI:83834"/>
        <dbReference type="EC" id="5.2.1.8"/>
    </reaction>
</comment>
<dbReference type="PANTHER" id="PTHR47245:SF2">
    <property type="entry name" value="PEPTIDYL-PROLYL CIS-TRANS ISOMERASE HP_0175-RELATED"/>
    <property type="match status" value="1"/>
</dbReference>
<keyword evidence="6" id="KW-1185">Reference proteome</keyword>
<evidence type="ECO:0000259" key="4">
    <source>
        <dbReference type="PROSITE" id="PS50198"/>
    </source>
</evidence>
<proteinExistence type="predicted"/>
<dbReference type="OrthoDB" id="8300475at2759"/>
<dbReference type="PROSITE" id="PS50198">
    <property type="entry name" value="PPIC_PPIASE_2"/>
    <property type="match status" value="1"/>
</dbReference>
<dbReference type="InterPro" id="IPR000297">
    <property type="entry name" value="PPIase_PpiC"/>
</dbReference>
<dbReference type="InterPro" id="IPR050245">
    <property type="entry name" value="PrsA_foldase"/>
</dbReference>
<dbReference type="InterPro" id="IPR023058">
    <property type="entry name" value="PPIase_PpiC_CS"/>
</dbReference>
<dbReference type="Pfam" id="PF13616">
    <property type="entry name" value="Rotamase_3"/>
    <property type="match status" value="1"/>
</dbReference>
<dbReference type="Proteomes" id="UP000677054">
    <property type="component" value="Unassembled WGS sequence"/>
</dbReference>
<dbReference type="PROSITE" id="PS01096">
    <property type="entry name" value="PPIC_PPIASE_1"/>
    <property type="match status" value="1"/>
</dbReference>
<dbReference type="EMBL" id="CAJPEV010021402">
    <property type="protein sequence ID" value="CAG0908114.1"/>
    <property type="molecule type" value="Genomic_DNA"/>
</dbReference>
<evidence type="ECO:0000256" key="1">
    <source>
        <dbReference type="PROSITE-ProRule" id="PRU00278"/>
    </source>
</evidence>
<name>A0A7R9FUC4_9CRUS</name>
<dbReference type="PANTHER" id="PTHR47245">
    <property type="entry name" value="PEPTIDYLPROLYL ISOMERASE"/>
    <property type="match status" value="1"/>
</dbReference>
<evidence type="ECO:0000256" key="2">
    <source>
        <dbReference type="RuleBase" id="RU363014"/>
    </source>
</evidence>
<evidence type="ECO:0000313" key="5">
    <source>
        <dbReference type="EMBL" id="CAD7255275.1"/>
    </source>
</evidence>
<dbReference type="EC" id="5.2.1.8" evidence="2"/>
<dbReference type="InterPro" id="IPR046357">
    <property type="entry name" value="PPIase_dom_sf"/>
</dbReference>
<dbReference type="SUPFAM" id="SSF54534">
    <property type="entry name" value="FKBP-like"/>
    <property type="match status" value="1"/>
</dbReference>
<keyword evidence="1 2" id="KW-0697">Rotamase</keyword>
<protein>
    <recommendedName>
        <fullName evidence="2">Peptidyl-prolyl cis-trans isomerase</fullName>
        <ecNumber evidence="2">5.2.1.8</ecNumber>
    </recommendedName>
</protein>
<evidence type="ECO:0000313" key="6">
    <source>
        <dbReference type="Proteomes" id="UP000677054"/>
    </source>
</evidence>
<dbReference type="GO" id="GO:0003755">
    <property type="term" value="F:peptidyl-prolyl cis-trans isomerase activity"/>
    <property type="evidence" value="ECO:0007669"/>
    <property type="project" value="UniProtKB-UniRule"/>
</dbReference>
<accession>A0A7R9FUC4</accession>
<evidence type="ECO:0000256" key="3">
    <source>
        <dbReference type="SAM" id="MobiDB-lite"/>
    </source>
</evidence>
<reference evidence="5" key="1">
    <citation type="submission" date="2020-11" db="EMBL/GenBank/DDBJ databases">
        <authorList>
            <person name="Tran Van P."/>
        </authorList>
    </citation>
    <scope>NUCLEOTIDE SEQUENCE</scope>
</reference>
<organism evidence="5">
    <name type="scientific">Darwinula stevensoni</name>
    <dbReference type="NCBI Taxonomy" id="69355"/>
    <lineage>
        <taxon>Eukaryota</taxon>
        <taxon>Metazoa</taxon>
        <taxon>Ecdysozoa</taxon>
        <taxon>Arthropoda</taxon>
        <taxon>Crustacea</taxon>
        <taxon>Oligostraca</taxon>
        <taxon>Ostracoda</taxon>
        <taxon>Podocopa</taxon>
        <taxon>Podocopida</taxon>
        <taxon>Darwinulocopina</taxon>
        <taxon>Darwinuloidea</taxon>
        <taxon>Darwinulidae</taxon>
        <taxon>Darwinula</taxon>
    </lineage>
</organism>
<dbReference type="AlphaFoldDB" id="A0A7R9FUC4"/>
<feature type="domain" description="PpiC" evidence="4">
    <location>
        <begin position="34"/>
        <end position="125"/>
    </location>
</feature>
<keyword evidence="1 2" id="KW-0413">Isomerase</keyword>
<gene>
    <name evidence="5" type="ORF">DSTB1V02_LOCUS15020</name>
</gene>
<feature type="region of interest" description="Disordered" evidence="3">
    <location>
        <begin position="66"/>
        <end position="85"/>
    </location>
</feature>
<dbReference type="EMBL" id="LR920920">
    <property type="protein sequence ID" value="CAD7255275.1"/>
    <property type="molecule type" value="Genomic_DNA"/>
</dbReference>